<dbReference type="AlphaFoldDB" id="A0A939G8V9"/>
<dbReference type="InterPro" id="IPR026444">
    <property type="entry name" value="Secre_tail"/>
</dbReference>
<comment type="caution">
    <text evidence="2">The sequence shown here is derived from an EMBL/GenBank/DDBJ whole genome shotgun (WGS) entry which is preliminary data.</text>
</comment>
<gene>
    <name evidence="2" type="ORF">J2I48_23490</name>
</gene>
<dbReference type="InterPro" id="IPR015943">
    <property type="entry name" value="WD40/YVTN_repeat-like_dom_sf"/>
</dbReference>
<dbReference type="PANTHER" id="PTHR43739">
    <property type="entry name" value="XYLOGLUCANASE (EUROFUNG)"/>
    <property type="match status" value="1"/>
</dbReference>
<accession>A0A939G8V9</accession>
<dbReference type="InterPro" id="IPR052025">
    <property type="entry name" value="Xyloglucanase_GH74"/>
</dbReference>
<feature type="region of interest" description="Disordered" evidence="1">
    <location>
        <begin position="17"/>
        <end position="46"/>
    </location>
</feature>
<feature type="compositionally biased region" description="Basic and acidic residues" evidence="1">
    <location>
        <begin position="17"/>
        <end position="30"/>
    </location>
</feature>
<dbReference type="CDD" id="cd15482">
    <property type="entry name" value="Sialidase_non-viral"/>
    <property type="match status" value="2"/>
</dbReference>
<protein>
    <submittedName>
        <fullName evidence="2">T9SS type A sorting domain-containing protein</fullName>
    </submittedName>
</protein>
<dbReference type="Proteomes" id="UP000664795">
    <property type="component" value="Unassembled WGS sequence"/>
</dbReference>
<proteinExistence type="predicted"/>
<reference evidence="2 3" key="1">
    <citation type="submission" date="2021-03" db="EMBL/GenBank/DDBJ databases">
        <title>Fibrella sp. HMF5036 genome sequencing and assembly.</title>
        <authorList>
            <person name="Kang H."/>
            <person name="Kim H."/>
            <person name="Bae S."/>
            <person name="Joh K."/>
        </authorList>
    </citation>
    <scope>NUCLEOTIDE SEQUENCE [LARGE SCALE GENOMIC DNA]</scope>
    <source>
        <strain evidence="2 3">HMF5036</strain>
    </source>
</reference>
<dbReference type="SUPFAM" id="SSF110296">
    <property type="entry name" value="Oligoxyloglucan reducing end-specific cellobiohydrolase"/>
    <property type="match status" value="2"/>
</dbReference>
<dbReference type="NCBIfam" id="TIGR04183">
    <property type="entry name" value="Por_Secre_tail"/>
    <property type="match status" value="1"/>
</dbReference>
<dbReference type="RefSeq" id="WP_207337957.1">
    <property type="nucleotide sequence ID" value="NZ_JAFMYU010000025.1"/>
</dbReference>
<dbReference type="PANTHER" id="PTHR43739:SF5">
    <property type="entry name" value="EXO-ALPHA-SIALIDASE"/>
    <property type="match status" value="1"/>
</dbReference>
<evidence type="ECO:0000313" key="3">
    <source>
        <dbReference type="Proteomes" id="UP000664795"/>
    </source>
</evidence>
<dbReference type="GO" id="GO:0010411">
    <property type="term" value="P:xyloglucan metabolic process"/>
    <property type="evidence" value="ECO:0007669"/>
    <property type="project" value="TreeGrafter"/>
</dbReference>
<dbReference type="EMBL" id="JAFMYU010000025">
    <property type="protein sequence ID" value="MBO0933991.1"/>
    <property type="molecule type" value="Genomic_DNA"/>
</dbReference>
<evidence type="ECO:0000256" key="1">
    <source>
        <dbReference type="SAM" id="MobiDB-lite"/>
    </source>
</evidence>
<keyword evidence="3" id="KW-1185">Reference proteome</keyword>
<organism evidence="2 3">
    <name type="scientific">Fibrella aquatilis</name>
    <dbReference type="NCBI Taxonomy" id="2817059"/>
    <lineage>
        <taxon>Bacteria</taxon>
        <taxon>Pseudomonadati</taxon>
        <taxon>Bacteroidota</taxon>
        <taxon>Cytophagia</taxon>
        <taxon>Cytophagales</taxon>
        <taxon>Spirosomataceae</taxon>
        <taxon>Fibrella</taxon>
    </lineage>
</organism>
<name>A0A939G8V9_9BACT</name>
<sequence>MNDPDVRYIDVKKAFEKEHAAEEKAQEKAIRQARRRGLPEPEFEENEDEAKFYRWEQWMLRHLGPNGRFDPAREPEELARFAKSQPTTQLVQQPNARRANPQWKELGPFSTQTTATNNNANYLWGYNVGRLGAVAFHPTDANTIYVIASGRGGSNAGGLWRTTDGGTTWTPLFDEGKHMVLTDVAVSPKSPQTVFATGNYFGASTTGGGASGYGVFKSNDGGVSWVFTSFKLQYETNATGSKANVPRATNILIDPTDDKHLIALCSRAIMYSTDGGQVWQKSTSSTADRLADYWDVEFKPNDPSVVYVGGAGKDQVLRSTDGGKTFTQLPLPDAVEVGTVGRVELAVSAAAPDFLYLLTTMGTERHGGLYRLNTATNDLRVVVARGKNFATSQQTRDDTQLYYCLSMNISPADTNEIHVGMIPLMSSYDGGKSWEYRHGWATNRSGDVHSDVSSIEFQPGTNRLFVTSDGGLNAATGKKGAAFRFFNNIAVSQIYFLAQSATVANRMVIGLQDNGTKLFTGTEWQQVGGGDGISCLIDDTNPNVFYVTSQNGVLYRTVNGAQSYITPTGVTSDNTSFYSPLDYHQATKTLFLGSNSLWRKDERSYSSTWEKVYTFDEKEIIQDVWVAPSDVKTIYVRTYQFKNSVNNYRVYASTDGGTNWEKVLGDGFDGYVTALVIHPADPKTLWACRYDVTDFYYYIMKSADGGRTWTKINGNLPRLASNAMSYQEGTDDGLYVALDQGVYYKDNGMQQWIRYGTALPNAPVYDLRLDYSGGKVKAATQGRGVWEADLAVPVGQVSALATNRTEVCAGAALVVSFLVSKGTGGTNNYSVQLSDATGSFANPQTLTTVRATSASVTIPASQSAGRGYLIRVLRNNNIATADSSAAFSVLTLPNGGINGPAEVIFGQSASLTIGFGGSGPWTYSLNGDSLRTTTTSPVVRSVSPTGGTSYSLTTVSNVCGNGTATGNVRVVVIPTLAVTGFALPAICAGQTGSLSAAQGGTFNGSTSYVVQLSDASGSFAAPTVVGSGATSPLSFSIAEGQSAGAGYRLRVVGNTAERVETTPGPAFAINVKPTATIAAVGDSSIVQTSTARLRLTFTGTAPFQYTLTNGTAGVANAATEELTVKPDQTSTYAVATVANSCGVGTVSSKQTITVIPLLAVDPAAGPVVTVLPNPASETVRVETSLGGPHDVILYDVLGRERLRRHFQQQADIALQSLAKGIYVYRIITPKGAVEGRLLVE</sequence>
<evidence type="ECO:0000313" key="2">
    <source>
        <dbReference type="EMBL" id="MBO0933991.1"/>
    </source>
</evidence>
<dbReference type="Gene3D" id="2.130.10.10">
    <property type="entry name" value="YVTN repeat-like/Quinoprotein amine dehydrogenase"/>
    <property type="match status" value="3"/>
</dbReference>